<dbReference type="EMBL" id="KV417603">
    <property type="protein sequence ID" value="KZP15518.1"/>
    <property type="molecule type" value="Genomic_DNA"/>
</dbReference>
<evidence type="ECO:0000313" key="1">
    <source>
        <dbReference type="EMBL" id="KZP07657.1"/>
    </source>
</evidence>
<dbReference type="AlphaFoldDB" id="A0A166E8V4"/>
<keyword evidence="3" id="KW-1185">Reference proteome</keyword>
<evidence type="ECO:0000313" key="3">
    <source>
        <dbReference type="Proteomes" id="UP000076532"/>
    </source>
</evidence>
<proteinExistence type="predicted"/>
<organism evidence="2 3">
    <name type="scientific">Athelia psychrophila</name>
    <dbReference type="NCBI Taxonomy" id="1759441"/>
    <lineage>
        <taxon>Eukaryota</taxon>
        <taxon>Fungi</taxon>
        <taxon>Dikarya</taxon>
        <taxon>Basidiomycota</taxon>
        <taxon>Agaricomycotina</taxon>
        <taxon>Agaricomycetes</taxon>
        <taxon>Agaricomycetidae</taxon>
        <taxon>Atheliales</taxon>
        <taxon>Atheliaceae</taxon>
        <taxon>Athelia</taxon>
    </lineage>
</organism>
<dbReference type="EMBL" id="KV417744">
    <property type="protein sequence ID" value="KZP07657.1"/>
    <property type="molecule type" value="Genomic_DNA"/>
</dbReference>
<dbReference type="Proteomes" id="UP000076532">
    <property type="component" value="Unassembled WGS sequence"/>
</dbReference>
<sequence>MLAKDIAEIKSVRKRWIGSQLNIVSQCLAIAMWFNFHHDCCGHWKQGPTAAGETLAISGAGVAQ</sequence>
<reference evidence="2 3" key="1">
    <citation type="journal article" date="2016" name="Mol. Biol. Evol.">
        <title>Comparative Genomics of Early-Diverging Mushroom-Forming Fungi Provides Insights into the Origins of Lignocellulose Decay Capabilities.</title>
        <authorList>
            <person name="Nagy L.G."/>
            <person name="Riley R."/>
            <person name="Tritt A."/>
            <person name="Adam C."/>
            <person name="Daum C."/>
            <person name="Floudas D."/>
            <person name="Sun H."/>
            <person name="Yadav J.S."/>
            <person name="Pangilinan J."/>
            <person name="Larsson K.H."/>
            <person name="Matsuura K."/>
            <person name="Barry K."/>
            <person name="Labutti K."/>
            <person name="Kuo R."/>
            <person name="Ohm R.A."/>
            <person name="Bhattacharya S.S."/>
            <person name="Shirouzu T."/>
            <person name="Yoshinaga Y."/>
            <person name="Martin F.M."/>
            <person name="Grigoriev I.V."/>
            <person name="Hibbett D.S."/>
        </authorList>
    </citation>
    <scope>NUCLEOTIDE SEQUENCE [LARGE SCALE GENOMIC DNA]</scope>
    <source>
        <strain evidence="2 3">CBS 109695</strain>
    </source>
</reference>
<protein>
    <submittedName>
        <fullName evidence="2">Uncharacterized protein</fullName>
    </submittedName>
</protein>
<gene>
    <name evidence="2" type="ORF">FIBSPDRAFT_867088</name>
    <name evidence="1" type="ORF">FIBSPDRAFT_875319</name>
</gene>
<accession>A0A166E8V4</accession>
<name>A0A166E8V4_9AGAM</name>
<evidence type="ECO:0000313" key="2">
    <source>
        <dbReference type="EMBL" id="KZP15518.1"/>
    </source>
</evidence>